<evidence type="ECO:0000313" key="1">
    <source>
        <dbReference type="EMBL" id="KAI5661731.1"/>
    </source>
</evidence>
<comment type="caution">
    <text evidence="1">The sequence shown here is derived from an EMBL/GenBank/DDBJ whole genome shotgun (WGS) entry which is preliminary data.</text>
</comment>
<dbReference type="EMBL" id="CM044705">
    <property type="protein sequence ID" value="KAI5661731.1"/>
    <property type="molecule type" value="Genomic_DNA"/>
</dbReference>
<sequence length="1818" mass="203518">MEIDGGGSGGSGGAASGADVSASEAAAAAGRGAGGGAGGGPGGSEVEGKSTAEGEPKVKRKMKTAFQLETLEKTYAVETYPSEELRAELSVKLGLSDRQLQMWFCHRRLKDRKPPSEKRQKKEVSPAMVAGLSSGVGEQMVVADAGNEPGRVSGPSTLGHAETHQQHRVARRAGTALARIGTEQPSAKRYYEPPQAISELRAIAFVESQLGERLREDGPILGMEFDPLPPGAFGAPIVPSGQHKPGLRLYEAPVYERPDAKLVKGATRLVHEYQFLPEQPSIRDDIRERAAPSHFYSSSSDAPSSRTPLSSGRSFLLGGEQLTPGHSFQGQMPGLGLLPQLGKQSHQSSPASGEVEIVPRRSSFASIGVDAHNAHPIIGAENPFITPDRRVTHDVERLQRKRKSEEARIAREVEAHEKRIRKELEKQDLLRRKREEQMRKEIERQDKERRKEEERLLREKQREEERQQREQRREMERREKFLQKESLRAEKMRAKEEMRREKEAARLKAANERAAARRIAKESLELIDDERLELMELAASSHGFPSILALDNEALQNLELHRDKLTEFPPKSVHLKRPFGIQPWTESESSVGNLLMVWKFLMTFADVLGLWPFTLDEFVQALHDFDSRLLGEIHIALLRTIIKDIEDVARTPATALGANQNSGANPGGGHPQIVEGAYTWGFDIRNWQQHLNPLTWSEVLRQFALSAGLGPKLKKKNVEQASLADENEGNGSANIISDLRNGVAAENALAKMRRRGMSNLRRSRHRLTPGTVKYAAFHVLSLEGSHGLSILEVAEKIQKSGLRDLTTSKTPEASIAAALSRDTKLFERTAPSTYCVRSPYRKDPLDTDSILSAARERIQVFRNGCLDAEEAEEAEKEDVERDEDSESDVAEDPDIDDLDNDLKPNKEALVSLEARQYDGETCSGNGKENSHSELMEIQQSGSGNTERGLHISKPKTCGEQKNAGTSVDCSTDAFGVHTDTINTHQEDNVLDESTYGELWVQGLTEGDYSNLSVEERLDALVALIGVANEGNSVRIILEERLEAATALKKQMWSEAQLDKRRIKEEYAIKMLPSSVSVNRAELNFSGNVSYGTRSPFVATDGINEVVPANPQNQQEDMGNTGAERNMQLQDLSGHESLLLQQTVYAAEKSRSEIKAYIGHKAEEIYVFKSLPLGHDRRRNRYWQFVTSPSQNDPGCGRIFIELHDGRWRVIDSVQDFDALLESLDVRGIREFHLQAMLRRIELSFKEFSSKKLSNSGSQDGENEKREVLDSPRRKGLVSNTPIREPLVSCVNLVCDGKDKHDTLKRYQDFEKWTWEECFNSAVLCAHKYGKERRKQLLGVCDSCKDLFFFEDYHCTFCHKNYFISLMDFDVANHITQCKEKREELHDVALQKLEYLPPLTSRLLKAQLACVEASIPSEALEDFWSEDYRKYWGMKLQTASSTEDLLQILTILESAIKSDFLSSNYETATELLGSRDLTEYANSFSNLETIKVPPWIPKTMSAVVLRFMEFDSSISYTMHQFEDSQRDKGSRNIITIPARYTVLRNSMEDRHEEYLHRAGTGQEDDWDVSVNMRNSSGRGRSRGRGRGGIRDGRSQRSFTGSRNESVADLTATKNDKFGPLSGWKGRQRGRGGRKRGRRTVRSKKKPAKKATRITGPSAIASASPYDKTPASSHQLEWDDNGAVQVELEEENVSSSERSGFDDDNGQASGDEYDDHIVDHHYSGGFSSQSQHEMAGLDYGVGVDNVNYVDEEEEEEEEDVSGGDGDDSEDEGQVEVEEDVEEYIDGDSEEEEGNNKFTGEEEQMQNLDKDLEFSSSDYSD</sequence>
<proteinExistence type="predicted"/>
<keyword evidence="2" id="KW-1185">Reference proteome</keyword>
<name>A0ACC0AM99_CATRO</name>
<organism evidence="1 2">
    <name type="scientific">Catharanthus roseus</name>
    <name type="common">Madagascar periwinkle</name>
    <name type="synonym">Vinca rosea</name>
    <dbReference type="NCBI Taxonomy" id="4058"/>
    <lineage>
        <taxon>Eukaryota</taxon>
        <taxon>Viridiplantae</taxon>
        <taxon>Streptophyta</taxon>
        <taxon>Embryophyta</taxon>
        <taxon>Tracheophyta</taxon>
        <taxon>Spermatophyta</taxon>
        <taxon>Magnoliopsida</taxon>
        <taxon>eudicotyledons</taxon>
        <taxon>Gunneridae</taxon>
        <taxon>Pentapetalae</taxon>
        <taxon>asterids</taxon>
        <taxon>lamiids</taxon>
        <taxon>Gentianales</taxon>
        <taxon>Apocynaceae</taxon>
        <taxon>Rauvolfioideae</taxon>
        <taxon>Vinceae</taxon>
        <taxon>Catharanthinae</taxon>
        <taxon>Catharanthus</taxon>
    </lineage>
</organism>
<dbReference type="Proteomes" id="UP001060085">
    <property type="component" value="Linkage Group LG05"/>
</dbReference>
<accession>A0ACC0AM99</accession>
<protein>
    <submittedName>
        <fullName evidence="1">Uncharacterized protein</fullName>
    </submittedName>
</protein>
<gene>
    <name evidence="1" type="ORF">M9H77_21054</name>
</gene>
<reference evidence="2" key="1">
    <citation type="journal article" date="2023" name="Nat. Plants">
        <title>Single-cell RNA sequencing provides a high-resolution roadmap for understanding the multicellular compartmentation of specialized metabolism.</title>
        <authorList>
            <person name="Sun S."/>
            <person name="Shen X."/>
            <person name="Li Y."/>
            <person name="Li Y."/>
            <person name="Wang S."/>
            <person name="Li R."/>
            <person name="Zhang H."/>
            <person name="Shen G."/>
            <person name="Guo B."/>
            <person name="Wei J."/>
            <person name="Xu J."/>
            <person name="St-Pierre B."/>
            <person name="Chen S."/>
            <person name="Sun C."/>
        </authorList>
    </citation>
    <scope>NUCLEOTIDE SEQUENCE [LARGE SCALE GENOMIC DNA]</scope>
</reference>
<evidence type="ECO:0000313" key="2">
    <source>
        <dbReference type="Proteomes" id="UP001060085"/>
    </source>
</evidence>